<dbReference type="AlphaFoldDB" id="A0A4P6K3F3"/>
<evidence type="ECO:0000256" key="1">
    <source>
        <dbReference type="SAM" id="Phobius"/>
    </source>
</evidence>
<name>A0A4P6K3F3_KTERU</name>
<evidence type="ECO:0000313" key="3">
    <source>
        <dbReference type="Proteomes" id="UP000290365"/>
    </source>
</evidence>
<protein>
    <submittedName>
        <fullName evidence="2">Uncharacterized protein</fullName>
    </submittedName>
</protein>
<proteinExistence type="predicted"/>
<keyword evidence="1" id="KW-1133">Transmembrane helix</keyword>
<gene>
    <name evidence="2" type="ORF">EPA93_45225</name>
</gene>
<dbReference type="RefSeq" id="WP_129893857.1">
    <property type="nucleotide sequence ID" value="NZ_CP035758.1"/>
</dbReference>
<keyword evidence="1" id="KW-0472">Membrane</keyword>
<keyword evidence="1" id="KW-0812">Transmembrane</keyword>
<sequence>MNRDRTSRSLSSQDQAIVEQAQYPPYLPPTQEYETTGALDLAALQPLQKGTSQVPSYSEGFRTQNQTTPLPPAAPIWKQPRYRSIAVVVLIISVIILSVVLLLPFLWTFSQTSTLIPAAPPALAPVGQVVFSSSRQLSPNSAQGINDGVTVTLHALKSPAPGNAFYAWLLPDQTRDEMKPILLGRLALTHGVAQLTYSDPSHTDLLVTYSGFCITEEDGSTNPATPSLDQAHWR</sequence>
<organism evidence="2 3">
    <name type="scientific">Ktedonosporobacter rubrisoli</name>
    <dbReference type="NCBI Taxonomy" id="2509675"/>
    <lineage>
        <taxon>Bacteria</taxon>
        <taxon>Bacillati</taxon>
        <taxon>Chloroflexota</taxon>
        <taxon>Ktedonobacteria</taxon>
        <taxon>Ktedonobacterales</taxon>
        <taxon>Ktedonosporobacteraceae</taxon>
        <taxon>Ktedonosporobacter</taxon>
    </lineage>
</organism>
<keyword evidence="3" id="KW-1185">Reference proteome</keyword>
<feature type="transmembrane region" description="Helical" evidence="1">
    <location>
        <begin position="85"/>
        <end position="107"/>
    </location>
</feature>
<evidence type="ECO:0000313" key="2">
    <source>
        <dbReference type="EMBL" id="QBD82788.1"/>
    </source>
</evidence>
<accession>A0A4P6K3F3</accession>
<dbReference type="EMBL" id="CP035758">
    <property type="protein sequence ID" value="QBD82788.1"/>
    <property type="molecule type" value="Genomic_DNA"/>
</dbReference>
<dbReference type="KEGG" id="kbs:EPA93_45225"/>
<reference evidence="2 3" key="1">
    <citation type="submission" date="2019-01" db="EMBL/GenBank/DDBJ databases">
        <title>Ktedonosporobacter rubrisoli SCAWS-G2.</title>
        <authorList>
            <person name="Huang Y."/>
            <person name="Yan B."/>
        </authorList>
    </citation>
    <scope>NUCLEOTIDE SEQUENCE [LARGE SCALE GENOMIC DNA]</scope>
    <source>
        <strain evidence="2 3">SCAWS-G2</strain>
    </source>
</reference>
<dbReference type="Proteomes" id="UP000290365">
    <property type="component" value="Chromosome"/>
</dbReference>